<sequence>MEHAIERVFEQDTIETFDFSYKVFKNCFFVNSTITAKDFGHSVFWNCHFVSCEFIDCDFQSAVFQNLGLWYDCTFKSNNFSKTVIGNIKIEKLVFSTNNFNKTTFDGTDLAEVVFEGKIDSSWFYGISSAESLYAMDFFIIRKFKPLKTPFIDFGGAELNDVVFSRGLDLSNIKFPAKSHLKMVVNPSLFFNGLLNKCKKIFPDKESMDFCRQFVEQSLFKMDSHGMPILVIDLNTFYTSGDVRVQRIVELLKAS</sequence>
<comment type="caution">
    <text evidence="1">The sequence shown here is derived from an EMBL/GenBank/DDBJ whole genome shotgun (WGS) entry which is preliminary data.</text>
</comment>
<name>A0A420BK30_SPHD1</name>
<dbReference type="Proteomes" id="UP000286246">
    <property type="component" value="Unassembled WGS sequence"/>
</dbReference>
<evidence type="ECO:0008006" key="3">
    <source>
        <dbReference type="Google" id="ProtNLM"/>
    </source>
</evidence>
<organism evidence="1 2">
    <name type="scientific">Sphingobacterium detergens</name>
    <dbReference type="NCBI Taxonomy" id="1145106"/>
    <lineage>
        <taxon>Bacteria</taxon>
        <taxon>Pseudomonadati</taxon>
        <taxon>Bacteroidota</taxon>
        <taxon>Sphingobacteriia</taxon>
        <taxon>Sphingobacteriales</taxon>
        <taxon>Sphingobacteriaceae</taxon>
        <taxon>Sphingobacterium</taxon>
    </lineage>
</organism>
<protein>
    <recommendedName>
        <fullName evidence="3">Pentapeptide repeat protein</fullName>
    </recommendedName>
</protein>
<dbReference type="SUPFAM" id="SSF141571">
    <property type="entry name" value="Pentapeptide repeat-like"/>
    <property type="match status" value="1"/>
</dbReference>
<keyword evidence="2" id="KW-1185">Reference proteome</keyword>
<accession>A0A420BK30</accession>
<evidence type="ECO:0000313" key="1">
    <source>
        <dbReference type="EMBL" id="RKE57059.1"/>
    </source>
</evidence>
<gene>
    <name evidence="1" type="ORF">DFQ12_1935</name>
</gene>
<dbReference type="RefSeq" id="WP_120258659.1">
    <property type="nucleotide sequence ID" value="NZ_RAPY01000001.1"/>
</dbReference>
<dbReference type="AlphaFoldDB" id="A0A420BK30"/>
<dbReference type="Gene3D" id="2.160.20.80">
    <property type="entry name" value="E3 ubiquitin-protein ligase SopA"/>
    <property type="match status" value="1"/>
</dbReference>
<dbReference type="EMBL" id="RAPY01000001">
    <property type="protein sequence ID" value="RKE57059.1"/>
    <property type="molecule type" value="Genomic_DNA"/>
</dbReference>
<proteinExistence type="predicted"/>
<evidence type="ECO:0000313" key="2">
    <source>
        <dbReference type="Proteomes" id="UP000286246"/>
    </source>
</evidence>
<dbReference type="OrthoDB" id="67652at2"/>
<reference evidence="1 2" key="1">
    <citation type="submission" date="2018-09" db="EMBL/GenBank/DDBJ databases">
        <title>Genomic Encyclopedia of Type Strains, Phase III (KMG-III): the genomes of soil and plant-associated and newly described type strains.</title>
        <authorList>
            <person name="Whitman W."/>
        </authorList>
    </citation>
    <scope>NUCLEOTIDE SEQUENCE [LARGE SCALE GENOMIC DNA]</scope>
    <source>
        <strain evidence="1 2">CECT 7938</strain>
    </source>
</reference>